<sequence>MEFLTLKEAAEFASRYISKNVTTSNISYLVNYGRIPKAGNNGTVLIDKQELIKYYEGYYGSRELDWKDKLGSDLNWALSFEHLKEAETTKHVHRLHPYKGKYIPQLVEYFLDDHTDEFKTQTFFKKGDIVLDPFCGSGTTLVQANELGIHAIGVDVSAFNALIGNVKVSKVDLANLYQEIEQISKNLKKFVANSPHLAFEKELSDFLTEYDKKYFPSPEFKIKVRKKEIDEKAYTEIHEKVMLEKFNELVGKYQIKIKQDQQHTFLGKWYLQTVRNEIDFVFEQIKNVQNPHTKKVLTVILSRTIRSCRATTHADLATLVEPVTTTYYCAKHGKICKPLFSIVSWWERYCKDTIQRFAEFLKLRTNTFQYCLNGNSETIDIFAELENKFPAFYELAQKQKIKGIFSSPPYVGLIDYHEQHAYAYDLFGFERKDEQEIGSMAKKQTKQAQQDYAKGIANVLNNCKRFLADDYDIFLVANDKNNLYPQIAEMAGMQIVNQYKRPVLNRTEKDKGAYSEIIFHLKAK</sequence>
<keyword evidence="2" id="KW-0808">Transferase</keyword>
<dbReference type="AlphaFoldDB" id="A0A1I2CIY3"/>
<dbReference type="InterPro" id="IPR029063">
    <property type="entry name" value="SAM-dependent_MTases_sf"/>
</dbReference>
<dbReference type="SUPFAM" id="SSF53335">
    <property type="entry name" value="S-adenosyl-L-methionine-dependent methyltransferases"/>
    <property type="match status" value="3"/>
</dbReference>
<feature type="domain" description="DNA methylase N-4/N-6" evidence="3">
    <location>
        <begin position="76"/>
        <end position="157"/>
    </location>
</feature>
<keyword evidence="5" id="KW-1185">Reference proteome</keyword>
<dbReference type="OrthoDB" id="9795634at2"/>
<organism evidence="4 5">
    <name type="scientific">Thermoflexibacter ruber</name>
    <dbReference type="NCBI Taxonomy" id="1003"/>
    <lineage>
        <taxon>Bacteria</taxon>
        <taxon>Pseudomonadati</taxon>
        <taxon>Bacteroidota</taxon>
        <taxon>Cytophagia</taxon>
        <taxon>Cytophagales</taxon>
        <taxon>Thermoflexibacteraceae</taxon>
        <taxon>Thermoflexibacter</taxon>
    </lineage>
</organism>
<dbReference type="PANTHER" id="PTHR13370:SF3">
    <property type="entry name" value="TRNA (GUANINE(10)-N2)-METHYLTRANSFERASE HOMOLOG"/>
    <property type="match status" value="1"/>
</dbReference>
<keyword evidence="1 4" id="KW-0489">Methyltransferase</keyword>
<dbReference type="Gene3D" id="3.40.50.150">
    <property type="entry name" value="Vaccinia Virus protein VP39"/>
    <property type="match status" value="2"/>
</dbReference>
<dbReference type="CDD" id="cd02440">
    <property type="entry name" value="AdoMet_MTases"/>
    <property type="match status" value="1"/>
</dbReference>
<evidence type="ECO:0000313" key="4">
    <source>
        <dbReference type="EMBL" id="SFE68075.1"/>
    </source>
</evidence>
<dbReference type="PANTHER" id="PTHR13370">
    <property type="entry name" value="RNA METHYLASE-RELATED"/>
    <property type="match status" value="1"/>
</dbReference>
<proteinExistence type="predicted"/>
<gene>
    <name evidence="4" type="ORF">SAMN04488541_100530</name>
</gene>
<dbReference type="GO" id="GO:0003677">
    <property type="term" value="F:DNA binding"/>
    <property type="evidence" value="ECO:0007669"/>
    <property type="project" value="InterPro"/>
</dbReference>
<dbReference type="RefSeq" id="WP_091540373.1">
    <property type="nucleotide sequence ID" value="NZ_FONY01000005.1"/>
</dbReference>
<dbReference type="STRING" id="1003.SAMN04488541_100530"/>
<dbReference type="GO" id="GO:0009007">
    <property type="term" value="F:site-specific DNA-methyltransferase (adenine-specific) activity"/>
    <property type="evidence" value="ECO:0007669"/>
    <property type="project" value="TreeGrafter"/>
</dbReference>
<dbReference type="InterPro" id="IPR002941">
    <property type="entry name" value="DNA_methylase_N4/N6"/>
</dbReference>
<name>A0A1I2CIY3_9BACT</name>
<dbReference type="EMBL" id="FONY01000005">
    <property type="protein sequence ID" value="SFE68075.1"/>
    <property type="molecule type" value="Genomic_DNA"/>
</dbReference>
<dbReference type="GO" id="GO:0005737">
    <property type="term" value="C:cytoplasm"/>
    <property type="evidence" value="ECO:0007669"/>
    <property type="project" value="TreeGrafter"/>
</dbReference>
<dbReference type="Pfam" id="PF01555">
    <property type="entry name" value="N6_N4_Mtase"/>
    <property type="match status" value="1"/>
</dbReference>
<evidence type="ECO:0000256" key="2">
    <source>
        <dbReference type="ARBA" id="ARBA00022679"/>
    </source>
</evidence>
<accession>A0A1I2CIY3</accession>
<evidence type="ECO:0000256" key="1">
    <source>
        <dbReference type="ARBA" id="ARBA00022603"/>
    </source>
</evidence>
<protein>
    <submittedName>
        <fullName evidence="4">DNA methylase</fullName>
    </submittedName>
</protein>
<dbReference type="GO" id="GO:0008170">
    <property type="term" value="F:N-methyltransferase activity"/>
    <property type="evidence" value="ECO:0007669"/>
    <property type="project" value="InterPro"/>
</dbReference>
<evidence type="ECO:0000259" key="3">
    <source>
        <dbReference type="Pfam" id="PF01555"/>
    </source>
</evidence>
<reference evidence="4 5" key="1">
    <citation type="submission" date="2016-10" db="EMBL/GenBank/DDBJ databases">
        <authorList>
            <person name="de Groot N.N."/>
        </authorList>
    </citation>
    <scope>NUCLEOTIDE SEQUENCE [LARGE SCALE GENOMIC DNA]</scope>
    <source>
        <strain>GEY</strain>
        <strain evidence="5">DSM 9560</strain>
    </source>
</reference>
<evidence type="ECO:0000313" key="5">
    <source>
        <dbReference type="Proteomes" id="UP000199513"/>
    </source>
</evidence>
<dbReference type="Proteomes" id="UP000199513">
    <property type="component" value="Unassembled WGS sequence"/>
</dbReference>
<dbReference type="GO" id="GO:0032259">
    <property type="term" value="P:methylation"/>
    <property type="evidence" value="ECO:0007669"/>
    <property type="project" value="UniProtKB-KW"/>
</dbReference>